<dbReference type="EMBL" id="JAUHQB010000011">
    <property type="protein sequence ID" value="MDN4484359.1"/>
    <property type="molecule type" value="Genomic_DNA"/>
</dbReference>
<dbReference type="Gene3D" id="3.20.20.80">
    <property type="entry name" value="Glycosidases"/>
    <property type="match status" value="1"/>
</dbReference>
<dbReference type="Proteomes" id="UP001172756">
    <property type="component" value="Unassembled WGS sequence"/>
</dbReference>
<protein>
    <submittedName>
        <fullName evidence="3">Alpha-amylase family glycosyl hydrolase</fullName>
    </submittedName>
</protein>
<feature type="signal peptide" evidence="1">
    <location>
        <begin position="1"/>
        <end position="25"/>
    </location>
</feature>
<evidence type="ECO:0000313" key="4">
    <source>
        <dbReference type="Proteomes" id="UP001172756"/>
    </source>
</evidence>
<comment type="caution">
    <text evidence="3">The sequence shown here is derived from an EMBL/GenBank/DDBJ whole genome shotgun (WGS) entry which is preliminary data.</text>
</comment>
<dbReference type="SUPFAM" id="SSF51011">
    <property type="entry name" value="Glycosyl hydrolase domain"/>
    <property type="match status" value="1"/>
</dbReference>
<keyword evidence="1" id="KW-0732">Signal</keyword>
<dbReference type="InterPro" id="IPR054409">
    <property type="entry name" value="X25_BaPul-like"/>
</dbReference>
<dbReference type="SMART" id="SM00642">
    <property type="entry name" value="Aamy"/>
    <property type="match status" value="1"/>
</dbReference>
<dbReference type="InterPro" id="IPR013780">
    <property type="entry name" value="Glyco_hydro_b"/>
</dbReference>
<dbReference type="Gene3D" id="2.60.40.10">
    <property type="entry name" value="Immunoglobulins"/>
    <property type="match status" value="1"/>
</dbReference>
<dbReference type="PANTHER" id="PTHR10357:SF209">
    <property type="entry name" value="PERIPLASMIC ALPHA-AMYLASE"/>
    <property type="match status" value="1"/>
</dbReference>
<dbReference type="InterPro" id="IPR017853">
    <property type="entry name" value="GH"/>
</dbReference>
<dbReference type="CDD" id="cd12962">
    <property type="entry name" value="X25_BaPul_like"/>
    <property type="match status" value="1"/>
</dbReference>
<dbReference type="GO" id="GO:0005975">
    <property type="term" value="P:carbohydrate metabolic process"/>
    <property type="evidence" value="ECO:0007669"/>
    <property type="project" value="InterPro"/>
</dbReference>
<evidence type="ECO:0000313" key="3">
    <source>
        <dbReference type="EMBL" id="MDN4484359.1"/>
    </source>
</evidence>
<feature type="chain" id="PRO_5044326874" evidence="1">
    <location>
        <begin position="26"/>
        <end position="904"/>
    </location>
</feature>
<dbReference type="Pfam" id="PF22058">
    <property type="entry name" value="X25_BaPul_like"/>
    <property type="match status" value="1"/>
</dbReference>
<name>A0AB35MKP2_9MICO</name>
<dbReference type="SUPFAM" id="SSF51445">
    <property type="entry name" value="(Trans)glycosidases"/>
    <property type="match status" value="1"/>
</dbReference>
<feature type="domain" description="Glycosyl hydrolase family 13 catalytic" evidence="2">
    <location>
        <begin position="52"/>
        <end position="509"/>
    </location>
</feature>
<accession>A0AB35MKP2</accession>
<proteinExistence type="predicted"/>
<dbReference type="RefSeq" id="WP_301160964.1">
    <property type="nucleotide sequence ID" value="NZ_JAUHQB010000011.1"/>
</dbReference>
<dbReference type="InterPro" id="IPR013783">
    <property type="entry name" value="Ig-like_fold"/>
</dbReference>
<reference evidence="3 4" key="1">
    <citation type="submission" date="2023-06" db="EMBL/GenBank/DDBJ databases">
        <title>SYSU T0a273.</title>
        <authorList>
            <person name="Gao L."/>
            <person name="Fang B.-Z."/>
            <person name="Li W.-J."/>
        </authorList>
    </citation>
    <scope>NUCLEOTIDE SEQUENCE [LARGE SCALE GENOMIC DNA]</scope>
    <source>
        <strain evidence="3 4">SYSU T0a273</strain>
    </source>
</reference>
<dbReference type="GO" id="GO:0016787">
    <property type="term" value="F:hydrolase activity"/>
    <property type="evidence" value="ECO:0007669"/>
    <property type="project" value="UniProtKB-KW"/>
</dbReference>
<dbReference type="Gene3D" id="2.60.40.1180">
    <property type="entry name" value="Golgi alpha-mannosidase II"/>
    <property type="match status" value="1"/>
</dbReference>
<dbReference type="CDD" id="cd11339">
    <property type="entry name" value="AmyAc_bac_CMD_like_2"/>
    <property type="match status" value="1"/>
</dbReference>
<gene>
    <name evidence="3" type="ORF">QQ002_12480</name>
</gene>
<dbReference type="AlphaFoldDB" id="A0AB35MKP2"/>
<dbReference type="InterPro" id="IPR006047">
    <property type="entry name" value="GH13_cat_dom"/>
</dbReference>
<organism evidence="3 4">
    <name type="scientific">Demequina lignilytica</name>
    <dbReference type="NCBI Taxonomy" id="3051663"/>
    <lineage>
        <taxon>Bacteria</taxon>
        <taxon>Bacillati</taxon>
        <taxon>Actinomycetota</taxon>
        <taxon>Actinomycetes</taxon>
        <taxon>Micrococcales</taxon>
        <taxon>Demequinaceae</taxon>
        <taxon>Demequina</taxon>
    </lineage>
</organism>
<sequence>MTMSTRTRWIGGAAAALLLAGAAVAVHLATRGESPHAVAPARAASSDQVLYFLMADRFADGDPANNTGGLGDDPLVSGFDPTDAGFYQGGDLAGVEQQLDYLQGLGVTGVWISPVLTNKAVQPEDSSAGYHGYWITDFTSVDPHLGGDEALDSLVDAAHERGMKVFLDIITNHTADVIGYEGGDRLPYVAKDAQPYVDADGEAFDDTAAAEADDFPEVTASSFPHAPVLAAGEEDAKSPAWLNDVTMYHNRGNTTFTGEDSQYGDFFGLDDLWTENPQVVDGMTAIYADWIDAGIDGYRIDTVRHVDDAFWESFIPGVLEAAQDKGKDDFFVFGEVYDGSRAFTSRYTTEVGLQAVLDFPFQGAARAFASGNGRATDLATFFAADDWYTDADSSATQLPTFLGNHDMGRFGSMLLEDNPAADAAELLARDELAHALLLLSRGNPVVYYGDEQGLTGEGGDKAARQPLFGTSIPEYVDDTLIGSSATLADPVLDTSQPLYRWIAELSALRTSTPALTTGAQITRVAEDGRGVYAFSRIDREERREVVVAVNSAAEPRTVEIPTWTRGGLTRLVGDGDDAVVTDDEGVVTVTVPAFGTLVYQADSTIVEGSDIRVTLAAGAVETAGESDPGRLGASASVDCDCYAEVSFWARAARGSWEHLGTDDAAPYQVMDVVSDLAPGEEVEYVAVVSDGLGHESRSGTVVQTVPDPTVTLDLAAGDSVGVDPLISATVVPARADTSVVIERKVGAGGWTEVGTDTTAPVYGVVDDLAAVEAGADVLYRARATQGAATVESSTLALKAAGSAGAGTPSLPGSFNELMGCAEWWQPDCEAAVMTFDEAASTWRITVDLPAGRHEYKVAIDGAWDENYGDGGVGDGPNMVLELDAPATVTFTYDPITHVTTAEVG</sequence>
<evidence type="ECO:0000256" key="1">
    <source>
        <dbReference type="SAM" id="SignalP"/>
    </source>
</evidence>
<dbReference type="Pfam" id="PF00128">
    <property type="entry name" value="Alpha-amylase"/>
    <property type="match status" value="1"/>
</dbReference>
<dbReference type="PANTHER" id="PTHR10357">
    <property type="entry name" value="ALPHA-AMYLASE FAMILY MEMBER"/>
    <property type="match status" value="1"/>
</dbReference>
<keyword evidence="3" id="KW-0378">Hydrolase</keyword>
<evidence type="ECO:0000259" key="2">
    <source>
        <dbReference type="SMART" id="SM00642"/>
    </source>
</evidence>